<comment type="similarity">
    <text evidence="1 2">Belongs to the OprB family.</text>
</comment>
<evidence type="ECO:0000256" key="2">
    <source>
        <dbReference type="RuleBase" id="RU363072"/>
    </source>
</evidence>
<accession>A0A8J2UII8</accession>
<feature type="signal peptide" evidence="2">
    <location>
        <begin position="1"/>
        <end position="19"/>
    </location>
</feature>
<dbReference type="GO" id="GO:0015288">
    <property type="term" value="F:porin activity"/>
    <property type="evidence" value="ECO:0007669"/>
    <property type="project" value="InterPro"/>
</dbReference>
<feature type="chain" id="PRO_5035341367" description="Carbohydrate porin" evidence="2">
    <location>
        <begin position="20"/>
        <end position="446"/>
    </location>
</feature>
<protein>
    <recommendedName>
        <fullName evidence="5">Carbohydrate porin</fullName>
    </recommendedName>
</protein>
<comment type="caution">
    <text evidence="3">The sequence shown here is derived from an EMBL/GenBank/DDBJ whole genome shotgun (WGS) entry which is preliminary data.</text>
</comment>
<keyword evidence="2" id="KW-0732">Signal</keyword>
<proteinExistence type="inferred from homology"/>
<dbReference type="RefSeq" id="WP_188937301.1">
    <property type="nucleotide sequence ID" value="NZ_BMJC01000006.1"/>
</dbReference>
<keyword evidence="4" id="KW-1185">Reference proteome</keyword>
<dbReference type="Gene3D" id="2.40.160.180">
    <property type="entry name" value="Carbohydrate-selective porin OprB"/>
    <property type="match status" value="1"/>
</dbReference>
<dbReference type="AlphaFoldDB" id="A0A8J2UII8"/>
<dbReference type="EMBL" id="BMJC01000006">
    <property type="protein sequence ID" value="GGB21687.1"/>
    <property type="molecule type" value="Genomic_DNA"/>
</dbReference>
<dbReference type="InterPro" id="IPR038673">
    <property type="entry name" value="OprB_sf"/>
</dbReference>
<evidence type="ECO:0000313" key="4">
    <source>
        <dbReference type="Proteomes" id="UP000607559"/>
    </source>
</evidence>
<name>A0A8J2UII8_9BACT</name>
<reference evidence="3" key="2">
    <citation type="submission" date="2020-09" db="EMBL/GenBank/DDBJ databases">
        <authorList>
            <person name="Sun Q."/>
            <person name="Zhou Y."/>
        </authorList>
    </citation>
    <scope>NUCLEOTIDE SEQUENCE</scope>
    <source>
        <strain evidence="3">CGMCC 1.15448</strain>
    </source>
</reference>
<evidence type="ECO:0008006" key="5">
    <source>
        <dbReference type="Google" id="ProtNLM"/>
    </source>
</evidence>
<reference evidence="3" key="1">
    <citation type="journal article" date="2014" name="Int. J. Syst. Evol. Microbiol.">
        <title>Complete genome sequence of Corynebacterium casei LMG S-19264T (=DSM 44701T), isolated from a smear-ripened cheese.</title>
        <authorList>
            <consortium name="US DOE Joint Genome Institute (JGI-PGF)"/>
            <person name="Walter F."/>
            <person name="Albersmeier A."/>
            <person name="Kalinowski J."/>
            <person name="Ruckert C."/>
        </authorList>
    </citation>
    <scope>NUCLEOTIDE SEQUENCE</scope>
    <source>
        <strain evidence="3">CGMCC 1.15448</strain>
    </source>
</reference>
<evidence type="ECO:0000256" key="1">
    <source>
        <dbReference type="ARBA" id="ARBA00008769"/>
    </source>
</evidence>
<organism evidence="3 4">
    <name type="scientific">Puia dinghuensis</name>
    <dbReference type="NCBI Taxonomy" id="1792502"/>
    <lineage>
        <taxon>Bacteria</taxon>
        <taxon>Pseudomonadati</taxon>
        <taxon>Bacteroidota</taxon>
        <taxon>Chitinophagia</taxon>
        <taxon>Chitinophagales</taxon>
        <taxon>Chitinophagaceae</taxon>
        <taxon>Puia</taxon>
    </lineage>
</organism>
<gene>
    <name evidence="3" type="ORF">GCM10011511_51900</name>
</gene>
<dbReference type="GO" id="GO:0016020">
    <property type="term" value="C:membrane"/>
    <property type="evidence" value="ECO:0007669"/>
    <property type="project" value="InterPro"/>
</dbReference>
<dbReference type="GO" id="GO:0008643">
    <property type="term" value="P:carbohydrate transport"/>
    <property type="evidence" value="ECO:0007669"/>
    <property type="project" value="InterPro"/>
</dbReference>
<evidence type="ECO:0000313" key="3">
    <source>
        <dbReference type="EMBL" id="GGB21687.1"/>
    </source>
</evidence>
<sequence>MRIRTFFFLLIGFLTSATAFSQSNDALFSDSGWSTHFQFTGIIQWHPTFSAPYSGTNSLQPGHEKAYSVTSTIYVGHSLWKGASAFWNPEMAGGRGVSSTLGIAGFPNGETFRIGNPEPTVYTGRLFLRQHIFLDKDHFEDLEDDANQVKERVSTSRITLTAGKFSLGDFFDNSNVSHEPRMDFMNWALMNNGAYDYAANTRGYTYGFVAELVKPGWTLRAGTVLEPTYANGPDMDQHYFQTNSENLEFEKRYTLHGHKGAVRLLGFYNVNKAPKYRDIINSKLSGSDTNLAIINTGIRYGDKKIGFGLNAEQELGHAISTFLRLGWNDGKTATWAFAEIDNTLSGGIRIYGDSWKRKADNIGVALLSNGISKDHRDFLAIGGYGFMIGDGQLPHYGRENIAEVFYEAKLFTNIWGTLDYQFVQNPAYNKDRGPVHLFAARVHVEF</sequence>
<dbReference type="Proteomes" id="UP000607559">
    <property type="component" value="Unassembled WGS sequence"/>
</dbReference>
<dbReference type="InterPro" id="IPR007049">
    <property type="entry name" value="Carb-sel_porin_OprB"/>
</dbReference>
<dbReference type="Pfam" id="PF04966">
    <property type="entry name" value="OprB"/>
    <property type="match status" value="1"/>
</dbReference>